<evidence type="ECO:0000313" key="15">
    <source>
        <dbReference type="EMBL" id="RKF07976.1"/>
    </source>
</evidence>
<name>A0A3A8ADI9_9HYPH</name>
<evidence type="ECO:0000256" key="5">
    <source>
        <dbReference type="ARBA" id="ARBA00022475"/>
    </source>
</evidence>
<dbReference type="InterPro" id="IPR051224">
    <property type="entry name" value="NiCoT_RcnA"/>
</dbReference>
<evidence type="ECO:0000256" key="9">
    <source>
        <dbReference type="ARBA" id="ARBA00023065"/>
    </source>
</evidence>
<evidence type="ECO:0000256" key="2">
    <source>
        <dbReference type="ARBA" id="ARBA00004651"/>
    </source>
</evidence>
<reference evidence="15 16" key="1">
    <citation type="journal article" date="2018" name="Int. J. Syst. Bacteriol.">
        <title>Oceaniradius stylonemae gen. nov., sp. nov., isolated from a red alga, Stylonema cornu-cervi.</title>
        <authorList>
            <person name="Jeong S."/>
        </authorList>
    </citation>
    <scope>NUCLEOTIDE SEQUENCE [LARGE SCALE GENOMIC DNA]</scope>
    <source>
        <strain evidence="15 16">StC1</strain>
    </source>
</reference>
<keyword evidence="7 13" id="KW-0812">Transmembrane</keyword>
<evidence type="ECO:0000256" key="1">
    <source>
        <dbReference type="ARBA" id="ARBA00002510"/>
    </source>
</evidence>
<comment type="caution">
    <text evidence="15">The sequence shown here is derived from an EMBL/GenBank/DDBJ whole genome shotgun (WGS) entry which is preliminary data.</text>
</comment>
<evidence type="ECO:0000313" key="16">
    <source>
        <dbReference type="Proteomes" id="UP000246132"/>
    </source>
</evidence>
<evidence type="ECO:0000256" key="12">
    <source>
        <dbReference type="ARBA" id="ARBA00023285"/>
    </source>
</evidence>
<dbReference type="GO" id="GO:0005886">
    <property type="term" value="C:plasma membrane"/>
    <property type="evidence" value="ECO:0007669"/>
    <property type="project" value="UniProtKB-SubCell"/>
</dbReference>
<evidence type="ECO:0000256" key="13">
    <source>
        <dbReference type="RuleBase" id="RU362101"/>
    </source>
</evidence>
<gene>
    <name evidence="15" type="ORF">DEM25_008630</name>
</gene>
<keyword evidence="11 13" id="KW-0472">Membrane</keyword>
<dbReference type="Proteomes" id="UP000246132">
    <property type="component" value="Unassembled WGS sequence"/>
</dbReference>
<feature type="compositionally biased region" description="Basic residues" evidence="14">
    <location>
        <begin position="176"/>
        <end position="194"/>
    </location>
</feature>
<dbReference type="GO" id="GO:0006824">
    <property type="term" value="P:cobalt ion transport"/>
    <property type="evidence" value="ECO:0007669"/>
    <property type="project" value="UniProtKB-KW"/>
</dbReference>
<dbReference type="PANTHER" id="PTHR40659:SF1">
    <property type="entry name" value="NICKEL_COBALT EFFLUX SYSTEM RCNA"/>
    <property type="match status" value="1"/>
</dbReference>
<dbReference type="InterPro" id="IPR011541">
    <property type="entry name" value="Ni/Co_transpt_high_affinity"/>
</dbReference>
<feature type="transmembrane region" description="Helical" evidence="13">
    <location>
        <begin position="300"/>
        <end position="321"/>
    </location>
</feature>
<comment type="subcellular location">
    <subcellularLocation>
        <location evidence="2 13">Cell membrane</location>
        <topology evidence="2 13">Multi-pass membrane protein</topology>
    </subcellularLocation>
</comment>
<keyword evidence="6" id="KW-0533">Nickel</keyword>
<dbReference type="GO" id="GO:0032025">
    <property type="term" value="P:response to cobalt ion"/>
    <property type="evidence" value="ECO:0007669"/>
    <property type="project" value="TreeGrafter"/>
</dbReference>
<feature type="transmembrane region" description="Helical" evidence="13">
    <location>
        <begin position="133"/>
        <end position="152"/>
    </location>
</feature>
<feature type="region of interest" description="Disordered" evidence="14">
    <location>
        <begin position="169"/>
        <end position="198"/>
    </location>
</feature>
<protein>
    <recommendedName>
        <fullName evidence="13">Nickel/cobalt efflux system</fullName>
    </recommendedName>
</protein>
<feature type="transmembrane region" description="Helical" evidence="13">
    <location>
        <begin position="96"/>
        <end position="121"/>
    </location>
</feature>
<keyword evidence="16" id="KW-1185">Reference proteome</keyword>
<evidence type="ECO:0000256" key="10">
    <source>
        <dbReference type="ARBA" id="ARBA00023112"/>
    </source>
</evidence>
<keyword evidence="9" id="KW-0406">Ion transport</keyword>
<dbReference type="GO" id="GO:0015099">
    <property type="term" value="F:nickel cation transmembrane transporter activity"/>
    <property type="evidence" value="ECO:0007669"/>
    <property type="project" value="UniProtKB-UniRule"/>
</dbReference>
<evidence type="ECO:0000256" key="7">
    <source>
        <dbReference type="ARBA" id="ARBA00022692"/>
    </source>
</evidence>
<comment type="function">
    <text evidence="1">Efflux system for nickel and cobalt.</text>
</comment>
<evidence type="ECO:0000256" key="14">
    <source>
        <dbReference type="SAM" id="MobiDB-lite"/>
    </source>
</evidence>
<evidence type="ECO:0000256" key="6">
    <source>
        <dbReference type="ARBA" id="ARBA00022596"/>
    </source>
</evidence>
<feature type="transmembrane region" description="Helical" evidence="13">
    <location>
        <begin position="56"/>
        <end position="75"/>
    </location>
</feature>
<dbReference type="OrthoDB" id="9812956at2"/>
<keyword evidence="5" id="KW-1003">Cell membrane</keyword>
<sequence length="323" mass="33321">MAAAQSSLGIGVAEQAPASDSGLLGGFFAWIATRQREFYDAMRAALTAMRDGGPGAWLLVGLSFLYGILHAAGPGHGKVVISSYMLANETALRRGIALSFSASLVQALSAIVIVGLGFLVLRQLAVSQTDTTRFFEIASYGLVVALGLWLLVRKLRALRPAAPKPAALSSAAVHDHGHHHHNHDRHAHDHHHHDHAPGEVCSTCGHAHMPMPDQLSGPMKLRDAAAVVLSVGLRPCTGALIVLTFAFLNGLWAAGLVSVLAMALGTAITVSALATLAVTAKNVALRMSGSSALSGPVSHAIEIGGALLIIAMGVILLGGALGA</sequence>
<dbReference type="PANTHER" id="PTHR40659">
    <property type="entry name" value="NICKEL/COBALT EFFLUX SYSTEM RCNA"/>
    <property type="match status" value="1"/>
</dbReference>
<keyword evidence="8 13" id="KW-1133">Transmembrane helix</keyword>
<keyword evidence="3" id="KW-0171">Cobalt transport</keyword>
<dbReference type="GO" id="GO:0046583">
    <property type="term" value="F:monoatomic cation efflux transmembrane transporter activity"/>
    <property type="evidence" value="ECO:0007669"/>
    <property type="project" value="TreeGrafter"/>
</dbReference>
<dbReference type="GO" id="GO:0010045">
    <property type="term" value="P:response to nickel cation"/>
    <property type="evidence" value="ECO:0007669"/>
    <property type="project" value="TreeGrafter"/>
</dbReference>
<comment type="similarity">
    <text evidence="13">Belongs to the NiCoT transporter (TC 2.A.52) family.</text>
</comment>
<dbReference type="EMBL" id="QFWV02000004">
    <property type="protein sequence ID" value="RKF07976.1"/>
    <property type="molecule type" value="Genomic_DNA"/>
</dbReference>
<feature type="transmembrane region" description="Helical" evidence="13">
    <location>
        <begin position="224"/>
        <end position="248"/>
    </location>
</feature>
<evidence type="ECO:0000256" key="4">
    <source>
        <dbReference type="ARBA" id="ARBA00022448"/>
    </source>
</evidence>
<dbReference type="Pfam" id="PF03824">
    <property type="entry name" value="NicO"/>
    <property type="match status" value="1"/>
</dbReference>
<dbReference type="AlphaFoldDB" id="A0A3A8ADI9"/>
<organism evidence="15 16">
    <name type="scientific">Oceaniradius stylonematis</name>
    <dbReference type="NCBI Taxonomy" id="2184161"/>
    <lineage>
        <taxon>Bacteria</taxon>
        <taxon>Pseudomonadati</taxon>
        <taxon>Pseudomonadota</taxon>
        <taxon>Alphaproteobacteria</taxon>
        <taxon>Hyphomicrobiales</taxon>
        <taxon>Ahrensiaceae</taxon>
        <taxon>Oceaniradius</taxon>
    </lineage>
</organism>
<accession>A0A3A8ADI9</accession>
<keyword evidence="10" id="KW-0921">Nickel transport</keyword>
<feature type="transmembrane region" description="Helical" evidence="13">
    <location>
        <begin position="254"/>
        <end position="279"/>
    </location>
</feature>
<evidence type="ECO:0000256" key="8">
    <source>
        <dbReference type="ARBA" id="ARBA00022989"/>
    </source>
</evidence>
<keyword evidence="4 13" id="KW-0813">Transport</keyword>
<evidence type="ECO:0000256" key="3">
    <source>
        <dbReference type="ARBA" id="ARBA00022426"/>
    </source>
</evidence>
<evidence type="ECO:0000256" key="11">
    <source>
        <dbReference type="ARBA" id="ARBA00023136"/>
    </source>
</evidence>
<proteinExistence type="inferred from homology"/>
<keyword evidence="12" id="KW-0170">Cobalt</keyword>